<dbReference type="InterPro" id="IPR050275">
    <property type="entry name" value="PGM_Phosphatase"/>
</dbReference>
<sequence>MQNKPTSVKILLIRHGQAYHNIDNDYSLKDPTLTKLGIQQAKNIKFKLNPDIVYFSPLTRTIETTKYIFKNKDIKDIKKFIPHEDLQETYAGERPCDTGICTKSLQKNFPTFDFSNLRKKWFEPTVIQEKRVKNFLTFLSKELDKKTDVKCVVVVTHAGTIYRLTGKKVENCEIVECKFMVKTAKLIC</sequence>
<dbReference type="PANTHER" id="PTHR48100:SF1">
    <property type="entry name" value="HISTIDINE PHOSPHATASE FAMILY PROTEIN-RELATED"/>
    <property type="match status" value="1"/>
</dbReference>
<dbReference type="SMART" id="SM00855">
    <property type="entry name" value="PGAM"/>
    <property type="match status" value="1"/>
</dbReference>
<dbReference type="Gene3D" id="3.40.50.1240">
    <property type="entry name" value="Phosphoglycerate mutase-like"/>
    <property type="match status" value="1"/>
</dbReference>
<proteinExistence type="predicted"/>
<dbReference type="PANTHER" id="PTHR48100">
    <property type="entry name" value="BROAD-SPECIFICITY PHOSPHATASE YOR283W-RELATED"/>
    <property type="match status" value="1"/>
</dbReference>
<dbReference type="CDD" id="cd07067">
    <property type="entry name" value="HP_PGM_like"/>
    <property type="match status" value="1"/>
</dbReference>
<organism evidence="1">
    <name type="scientific">Mimivirus LCMiAC01</name>
    <dbReference type="NCBI Taxonomy" id="2506608"/>
    <lineage>
        <taxon>Viruses</taxon>
        <taxon>Varidnaviria</taxon>
        <taxon>Bamfordvirae</taxon>
        <taxon>Nucleocytoviricota</taxon>
        <taxon>Megaviricetes</taxon>
        <taxon>Imitervirales</taxon>
        <taxon>Mimiviridae</taxon>
        <taxon>Klosneuvirinae</taxon>
    </lineage>
</organism>
<protein>
    <submittedName>
        <fullName evidence="1">Histidine phosphatase superfamily protein</fullName>
    </submittedName>
</protein>
<gene>
    <name evidence="1" type="ORF">LCMiAC01_05510</name>
</gene>
<evidence type="ECO:0000313" key="1">
    <source>
        <dbReference type="EMBL" id="QBK88869.1"/>
    </source>
</evidence>
<dbReference type="EMBL" id="MK500402">
    <property type="protein sequence ID" value="QBK88869.1"/>
    <property type="molecule type" value="Genomic_DNA"/>
</dbReference>
<dbReference type="GO" id="GO:0016791">
    <property type="term" value="F:phosphatase activity"/>
    <property type="evidence" value="ECO:0007669"/>
    <property type="project" value="TreeGrafter"/>
</dbReference>
<name>A0A481Z0C0_9VIRU</name>
<dbReference type="SUPFAM" id="SSF53254">
    <property type="entry name" value="Phosphoglycerate mutase-like"/>
    <property type="match status" value="1"/>
</dbReference>
<accession>A0A481Z0C0</accession>
<dbReference type="Pfam" id="PF00300">
    <property type="entry name" value="His_Phos_1"/>
    <property type="match status" value="1"/>
</dbReference>
<dbReference type="InterPro" id="IPR013078">
    <property type="entry name" value="His_Pase_superF_clade-1"/>
</dbReference>
<reference evidence="1" key="1">
    <citation type="journal article" date="2019" name="MBio">
        <title>Virus Genomes from Deep Sea Sediments Expand the Ocean Megavirome and Support Independent Origins of Viral Gigantism.</title>
        <authorList>
            <person name="Backstrom D."/>
            <person name="Yutin N."/>
            <person name="Jorgensen S.L."/>
            <person name="Dharamshi J."/>
            <person name="Homa F."/>
            <person name="Zaremba-Niedwiedzka K."/>
            <person name="Spang A."/>
            <person name="Wolf Y.I."/>
            <person name="Koonin E.V."/>
            <person name="Ettema T.J."/>
        </authorList>
    </citation>
    <scope>NUCLEOTIDE SEQUENCE</scope>
</reference>
<dbReference type="InterPro" id="IPR029033">
    <property type="entry name" value="His_PPase_superfam"/>
</dbReference>